<dbReference type="PANTHER" id="PTHR21964">
    <property type="entry name" value="BREAST CANCER METASTASIS-SUPPRESSOR 1"/>
    <property type="match status" value="1"/>
</dbReference>
<feature type="region of interest" description="Disordered" evidence="6">
    <location>
        <begin position="977"/>
        <end position="1703"/>
    </location>
</feature>
<feature type="compositionally biased region" description="Acidic residues" evidence="6">
    <location>
        <begin position="671"/>
        <end position="685"/>
    </location>
</feature>
<keyword evidence="8" id="KW-1185">Reference proteome</keyword>
<feature type="compositionally biased region" description="Polar residues" evidence="6">
    <location>
        <begin position="983"/>
        <end position="993"/>
    </location>
</feature>
<protein>
    <submittedName>
        <fullName evidence="7">Uncharacterized protein</fullName>
    </submittedName>
</protein>
<feature type="region of interest" description="Disordered" evidence="6">
    <location>
        <begin position="527"/>
        <end position="770"/>
    </location>
</feature>
<accession>A0A409YJY1</accession>
<feature type="compositionally biased region" description="Basic and acidic residues" evidence="6">
    <location>
        <begin position="729"/>
        <end position="746"/>
    </location>
</feature>
<feature type="compositionally biased region" description="Acidic residues" evidence="6">
    <location>
        <begin position="204"/>
        <end position="237"/>
    </location>
</feature>
<dbReference type="InterPro" id="IPR013907">
    <property type="entry name" value="Sds3"/>
</dbReference>
<dbReference type="SMART" id="SM01401">
    <property type="entry name" value="Sds3"/>
    <property type="match status" value="1"/>
</dbReference>
<evidence type="ECO:0000256" key="6">
    <source>
        <dbReference type="SAM" id="MobiDB-lite"/>
    </source>
</evidence>
<feature type="compositionally biased region" description="Polar residues" evidence="6">
    <location>
        <begin position="1450"/>
        <end position="1461"/>
    </location>
</feature>
<feature type="compositionally biased region" description="Low complexity" evidence="6">
    <location>
        <begin position="1462"/>
        <end position="1478"/>
    </location>
</feature>
<feature type="compositionally biased region" description="Acidic residues" evidence="6">
    <location>
        <begin position="637"/>
        <end position="649"/>
    </location>
</feature>
<feature type="compositionally biased region" description="Low complexity" evidence="6">
    <location>
        <begin position="179"/>
        <end position="188"/>
    </location>
</feature>
<feature type="compositionally biased region" description="Low complexity" evidence="6">
    <location>
        <begin position="107"/>
        <end position="121"/>
    </location>
</feature>
<dbReference type="STRING" id="181874.A0A409YJY1"/>
<feature type="compositionally biased region" description="Polar residues" evidence="6">
    <location>
        <begin position="395"/>
        <end position="415"/>
    </location>
</feature>
<feature type="compositionally biased region" description="Pro residues" evidence="6">
    <location>
        <begin position="1290"/>
        <end position="1305"/>
    </location>
</feature>
<keyword evidence="4" id="KW-0804">Transcription</keyword>
<feature type="compositionally biased region" description="Pro residues" evidence="6">
    <location>
        <begin position="1016"/>
        <end position="1030"/>
    </location>
</feature>
<evidence type="ECO:0000256" key="2">
    <source>
        <dbReference type="ARBA" id="ARBA00022491"/>
    </source>
</evidence>
<comment type="subcellular location">
    <subcellularLocation>
        <location evidence="1">Nucleus</location>
    </subcellularLocation>
</comment>
<dbReference type="GO" id="GO:0005654">
    <property type="term" value="C:nucleoplasm"/>
    <property type="evidence" value="ECO:0007669"/>
    <property type="project" value="UniProtKB-ARBA"/>
</dbReference>
<keyword evidence="5" id="KW-0539">Nucleus</keyword>
<feature type="compositionally biased region" description="Polar residues" evidence="6">
    <location>
        <begin position="375"/>
        <end position="388"/>
    </location>
</feature>
<evidence type="ECO:0000256" key="4">
    <source>
        <dbReference type="ARBA" id="ARBA00023163"/>
    </source>
</evidence>
<proteinExistence type="predicted"/>
<feature type="compositionally biased region" description="Polar residues" evidence="6">
    <location>
        <begin position="298"/>
        <end position="308"/>
    </location>
</feature>
<gene>
    <name evidence="7" type="ORF">CVT24_012498</name>
</gene>
<organism evidence="7 8">
    <name type="scientific">Panaeolus cyanescens</name>
    <dbReference type="NCBI Taxonomy" id="181874"/>
    <lineage>
        <taxon>Eukaryota</taxon>
        <taxon>Fungi</taxon>
        <taxon>Dikarya</taxon>
        <taxon>Basidiomycota</taxon>
        <taxon>Agaricomycotina</taxon>
        <taxon>Agaricomycetes</taxon>
        <taxon>Agaricomycetidae</taxon>
        <taxon>Agaricales</taxon>
        <taxon>Agaricineae</taxon>
        <taxon>Galeropsidaceae</taxon>
        <taxon>Panaeolus</taxon>
    </lineage>
</organism>
<feature type="compositionally biased region" description="Basic and acidic residues" evidence="6">
    <location>
        <begin position="1390"/>
        <end position="1422"/>
    </location>
</feature>
<feature type="compositionally biased region" description="Low complexity" evidence="6">
    <location>
        <begin position="1102"/>
        <end position="1116"/>
    </location>
</feature>
<feature type="compositionally biased region" description="Acidic residues" evidence="6">
    <location>
        <begin position="696"/>
        <end position="728"/>
    </location>
</feature>
<feature type="compositionally biased region" description="Basic residues" evidence="6">
    <location>
        <begin position="1319"/>
        <end position="1338"/>
    </location>
</feature>
<dbReference type="EMBL" id="NHTK01001069">
    <property type="protein sequence ID" value="PPR03373.1"/>
    <property type="molecule type" value="Genomic_DNA"/>
</dbReference>
<reference evidence="7 8" key="1">
    <citation type="journal article" date="2018" name="Evol. Lett.">
        <title>Horizontal gene cluster transfer increased hallucinogenic mushroom diversity.</title>
        <authorList>
            <person name="Reynolds H.T."/>
            <person name="Vijayakumar V."/>
            <person name="Gluck-Thaler E."/>
            <person name="Korotkin H.B."/>
            <person name="Matheny P.B."/>
            <person name="Slot J.C."/>
        </authorList>
    </citation>
    <scope>NUCLEOTIDE SEQUENCE [LARGE SCALE GENOMIC DNA]</scope>
    <source>
        <strain evidence="7 8">2629</strain>
    </source>
</reference>
<evidence type="ECO:0000313" key="8">
    <source>
        <dbReference type="Proteomes" id="UP000284842"/>
    </source>
</evidence>
<evidence type="ECO:0000313" key="7">
    <source>
        <dbReference type="EMBL" id="PPR03373.1"/>
    </source>
</evidence>
<feature type="compositionally biased region" description="Polar residues" evidence="6">
    <location>
        <begin position="1084"/>
        <end position="1100"/>
    </location>
</feature>
<feature type="compositionally biased region" description="Low complexity" evidence="6">
    <location>
        <begin position="1"/>
        <end position="14"/>
    </location>
</feature>
<dbReference type="GO" id="GO:0010468">
    <property type="term" value="P:regulation of gene expression"/>
    <property type="evidence" value="ECO:0007669"/>
    <property type="project" value="UniProtKB-ARBA"/>
</dbReference>
<name>A0A409YJY1_9AGAR</name>
<feature type="compositionally biased region" description="Basic and acidic residues" evidence="6">
    <location>
        <begin position="1221"/>
        <end position="1281"/>
    </location>
</feature>
<feature type="compositionally biased region" description="Pro residues" evidence="6">
    <location>
        <begin position="1532"/>
        <end position="1547"/>
    </location>
</feature>
<feature type="compositionally biased region" description="Low complexity" evidence="6">
    <location>
        <begin position="30"/>
        <end position="47"/>
    </location>
</feature>
<feature type="compositionally biased region" description="Polar residues" evidence="6">
    <location>
        <begin position="85"/>
        <end position="102"/>
    </location>
</feature>
<feature type="compositionally biased region" description="Acidic residues" evidence="6">
    <location>
        <begin position="747"/>
        <end position="765"/>
    </location>
</feature>
<feature type="compositionally biased region" description="Polar residues" evidence="6">
    <location>
        <begin position="1684"/>
        <end position="1695"/>
    </location>
</feature>
<dbReference type="Pfam" id="PF08598">
    <property type="entry name" value="Sds3"/>
    <property type="match status" value="1"/>
</dbReference>
<feature type="compositionally biased region" description="Polar residues" evidence="6">
    <location>
        <begin position="548"/>
        <end position="557"/>
    </location>
</feature>
<feature type="compositionally biased region" description="Basic and acidic residues" evidence="6">
    <location>
        <begin position="658"/>
        <end position="670"/>
    </location>
</feature>
<feature type="compositionally biased region" description="Acidic residues" evidence="6">
    <location>
        <begin position="59"/>
        <end position="74"/>
    </location>
</feature>
<feature type="compositionally biased region" description="Basic residues" evidence="6">
    <location>
        <begin position="585"/>
        <end position="603"/>
    </location>
</feature>
<keyword evidence="3" id="KW-0805">Transcription regulation</keyword>
<evidence type="ECO:0000256" key="1">
    <source>
        <dbReference type="ARBA" id="ARBA00004123"/>
    </source>
</evidence>
<sequence length="1703" mass="182737">MASSTLSLDSLSSPSPSPSPPPQHNRQVKPASTTAIPTSTPTTASTSHKYKSSYRSLDEDSELSELTEAEDDQDASIPTDKRTISDSTKPGGSSSVTVTANAVLTAKPTSSSSSSMKKPTSNAGSSSKESEEQGMTSSSSKAGGGRRGGHQRSASSRRGGGGRRQKRSSIVPAPMWGWADPKPAVAAPAEEEEEEMPSQPKIMEEEEEEEEAEEEEEEEGDEFEEGSAGAEEEEEEEDRARSANYYQRNPYGQRVANNANNTKTRGNGKRGGRRQTASSSRKHDEDAVGGDNDPPKTWTRSKPPSLSTPGIRKARQRNDDDDDDDQGHDIEDSTVPTETNGADKGDSASGGSTYPSPNVTRKKTHARRKPGRSAASVSDSEQIPASSNTRKKKVNGSSSKPPRSSNTHPSSSAARNNDVESESEAHANDDPPSSDDEKTDSEGDPTPKKTVSNPTQSSPTKTLAKPLSSSNAAKPNSKVSSSVPHNAAALALSALAAAADAVDPTDPGHKAVASINAAAASASIMAGSTSLVEPVSKSDSQADDAGNGVSSGAADNTPSPSRSPSPGAASDDESEQSADEPVKTARGRGRRGKPAGRANRGRGRGAGSSRAGGRKGPPPALRIDTSVEDSSKAVAVGDDDAMDVDEQDETSAHPDTAVNDRDSDDGHNNEPDEPEPEEEEEEDSGDERSAQGANDHEEEQAEEGQVDGDDEAQEREREAEDNEQAVDNDAEREPDHDAEDRDHENEVDHDEEAANDADMDADDHESDLQPAHRAEALDVLANIELKFALLRERVYVEKMEELGWEERLVKEGAHPEMIHLQKELSKRKDKRLELASRKRSYEVAHATKRRKRDEEAIWSWWKFTTEELQTEMIAETSRKRRKIERERRALERPQPVRRIPAPIPPMIPPTPSIRKILKSYPFGSRKHNKSELVNIYPQLSNNFPRHYIYPEITTLSASEISNDLDYLLANRRQPYDAYPPLQMPQSYSQQGLQRTGGPSLGRGSMGLGLSNGQTPVPQPGMMGPPGPMQPGMPYDQYGDVQMSSQPTYGPGGPPPGRIRENAHPPPPPGPGGPPPPRENPYPTFPSNSGNRSHQHSQGSSMPAPGGSSHGFPPGHDYPGDHDPNAVGPGVSSSGGGHQLHPHHPYFSQGSMMGPGAYPAPSQMGLSSNPPHPGSGMKNAYNRRSMSPPPPHMQSNGGSGQGSKHWSGPGMGGYPPVNGKGVEWDPRIPHDEAERERERAMRERDREFRKREEREKERDVTDRERGLRYRDREYEERERREMQPSSSQHGGPPPGSHSHPPGPRDAPPLQGGSNAPYHSGSHHHHRPAHHHHVVHRHHTQGGPQHSHNSPIPGAAVAHSPRGGREYDRPPSSMHSGPPGEPSNPPGGKGIPPRERDPSWQGKGSDEPSHPMMNDYDRDREPRKPHSRRPSPGPPMVPLDRDRPLATPFVMASTQTMQQLNGASSSPRNGPSWNGPGSSSDDAYRGHAPSSGPSQPYGASPHDAHMRSPAQRYAPANRAPSSGSSQAPFHRMGSPPPPVSRARPPPSPSYPNHTARSPLTSPKMRPMSPPPSNPKSQLSTTGPPAYSSPHLAGPGRITPTGHPSMSGSGGSGPGQTEPMAKNGIGGPTYGSRTASPLMSSLHPPILGRPSLNGGGNGTSASDRDRLERADRERHMTMPSPRLGAPSSVTLPPTSKLSATPLVDGH</sequence>
<feature type="region of interest" description="Disordered" evidence="6">
    <location>
        <begin position="1"/>
        <end position="484"/>
    </location>
</feature>
<keyword evidence="2" id="KW-0678">Repressor</keyword>
<feature type="compositionally biased region" description="Basic and acidic residues" evidence="6">
    <location>
        <begin position="1659"/>
        <end position="1673"/>
    </location>
</feature>
<dbReference type="Proteomes" id="UP000284842">
    <property type="component" value="Unassembled WGS sequence"/>
</dbReference>
<feature type="compositionally biased region" description="Polar residues" evidence="6">
    <location>
        <begin position="449"/>
        <end position="484"/>
    </location>
</feature>
<feature type="compositionally biased region" description="Acidic residues" evidence="6">
    <location>
        <begin position="432"/>
        <end position="443"/>
    </location>
</feature>
<dbReference type="OrthoDB" id="20886at2759"/>
<dbReference type="InParanoid" id="A0A409YJY1"/>
<evidence type="ECO:0000256" key="5">
    <source>
        <dbReference type="ARBA" id="ARBA00023242"/>
    </source>
</evidence>
<comment type="caution">
    <text evidence="7">The sequence shown here is derived from an EMBL/GenBank/DDBJ whole genome shotgun (WGS) entry which is preliminary data.</text>
</comment>
<feature type="compositionally biased region" description="Pro residues" evidence="6">
    <location>
        <begin position="1063"/>
        <end position="1083"/>
    </location>
</feature>
<evidence type="ECO:0000256" key="3">
    <source>
        <dbReference type="ARBA" id="ARBA00023015"/>
    </source>
</evidence>
<feature type="compositionally biased region" description="Basic residues" evidence="6">
    <location>
        <begin position="360"/>
        <end position="371"/>
    </location>
</feature>